<accession>A0AAV2PQ87</accession>
<keyword evidence="2" id="KW-1185">Reference proteome</keyword>
<reference evidence="1 2" key="1">
    <citation type="submission" date="2024-05" db="EMBL/GenBank/DDBJ databases">
        <authorList>
            <person name="Wallberg A."/>
        </authorList>
    </citation>
    <scope>NUCLEOTIDE SEQUENCE [LARGE SCALE GENOMIC DNA]</scope>
</reference>
<proteinExistence type="predicted"/>
<sequence length="998" mass="116883">MGASAMVTVKLPSQVVFETQISFQTTYETSTSTRNFTISATYDNDPIEAFLQIINHDGWFDNDHNALLFKFSSPFKQLNSIQMGIELFGDPAITDTFDLQWNQFKTKGLFRLSDIKDIHMALDYSDETCLTMFKFYNKYVGPHYDSQFTLILPSTYENPWRFELQTIFETDHFEVTYSFGAPTYDPTLSGNVVYKLENSQILFNITSEYDDEQSSLLISGNYDSSYWTQNLRYELILETSWRSIEYMIYFDQDSENYELKSNFKTDDNTGISFLIYGNYDNMFEMNSNFSSDLYTIDVSLGHKLMNNYIDQKIHTVFNSEFFLYELNLCWDEIYGIPMNATSSIDFSVLNNEFEFSLNHINENDIFTTIIKEDWNGQTLNTIHILKYHSPTDWNSTFVLNMPTLENGNINSELTMKEGYLGNILDFNFDSTWTEKFSLHIVNKANSTKREHDSLAMYGNNSILNSTLTYDTVFELNHVELSLDADFFGGHSVSFSWEHNFDHSQFIYNDFRFGNVFNYTFLHDLCYNSDFFGFRDFEDYTLRTKFDLFDSDYNFLAEIHVDEEYSADLELNLKEDLKLAINGSSFKGIDVKYNEYSAELAYSEGNTAIPNFNFILMENNNYLLKVFIEFQSLYPEFISSSKIFFKEEEANLDINFHRMEQSYLIMNGSVRLNSSIAIQPIPESISLKFFEFYFETNNDCRQSYCKSESLSSVQVNERKVITQVNGKLDYLKGMMLNSNSKLTFEYNVGFPEIYEIEDYILNATAGLTTEKSIFEVSFIEKFNTIDILNNYFSVLVDYKMQELQFFFNEYEFLATYAENDITMRCIQKLDNESNFIIFDGKITWKQGKIKNQYLVNFESGYTHLKKVSGSLSWQQRYGTAVDIKIRVNKDKFHANFRHTSLKNGYDGKITARLKNDFYERFDITLGLDSKYTDEEYITLLNVKKDNDNHWISGNLTVGYKDMSLSIQTAFEGFEYAEFVTNYERNELNNTYELNVKIEI</sequence>
<evidence type="ECO:0000313" key="2">
    <source>
        <dbReference type="Proteomes" id="UP001497623"/>
    </source>
</evidence>
<gene>
    <name evidence="1" type="ORF">MNOR_LOCUS2008</name>
</gene>
<organism evidence="1 2">
    <name type="scientific">Meganyctiphanes norvegica</name>
    <name type="common">Northern krill</name>
    <name type="synonym">Thysanopoda norvegica</name>
    <dbReference type="NCBI Taxonomy" id="48144"/>
    <lineage>
        <taxon>Eukaryota</taxon>
        <taxon>Metazoa</taxon>
        <taxon>Ecdysozoa</taxon>
        <taxon>Arthropoda</taxon>
        <taxon>Crustacea</taxon>
        <taxon>Multicrustacea</taxon>
        <taxon>Malacostraca</taxon>
        <taxon>Eumalacostraca</taxon>
        <taxon>Eucarida</taxon>
        <taxon>Euphausiacea</taxon>
        <taxon>Euphausiidae</taxon>
        <taxon>Meganyctiphanes</taxon>
    </lineage>
</organism>
<dbReference type="Proteomes" id="UP001497623">
    <property type="component" value="Unassembled WGS sequence"/>
</dbReference>
<comment type="caution">
    <text evidence="1">The sequence shown here is derived from an EMBL/GenBank/DDBJ whole genome shotgun (WGS) entry which is preliminary data.</text>
</comment>
<protein>
    <submittedName>
        <fullName evidence="1">Uncharacterized protein</fullName>
    </submittedName>
</protein>
<feature type="non-terminal residue" evidence="1">
    <location>
        <position position="998"/>
    </location>
</feature>
<dbReference type="EMBL" id="CAXKWB010000572">
    <property type="protein sequence ID" value="CAL4061258.1"/>
    <property type="molecule type" value="Genomic_DNA"/>
</dbReference>
<name>A0AAV2PQ87_MEGNR</name>
<dbReference type="AlphaFoldDB" id="A0AAV2PQ87"/>
<evidence type="ECO:0000313" key="1">
    <source>
        <dbReference type="EMBL" id="CAL4061258.1"/>
    </source>
</evidence>